<dbReference type="InterPro" id="IPR006571">
    <property type="entry name" value="TLDc_dom"/>
</dbReference>
<name>A0A8J8NS65_HALGN</name>
<dbReference type="SMART" id="SM00584">
    <property type="entry name" value="TLDc"/>
    <property type="match status" value="1"/>
</dbReference>
<dbReference type="Pfam" id="PF07534">
    <property type="entry name" value="TLD"/>
    <property type="match status" value="1"/>
</dbReference>
<comment type="caution">
    <text evidence="2">The sequence shown here is derived from an EMBL/GenBank/DDBJ whole genome shotgun (WGS) entry which is preliminary data.</text>
</comment>
<dbReference type="PROSITE" id="PS51886">
    <property type="entry name" value="TLDC"/>
    <property type="match status" value="1"/>
</dbReference>
<accession>A0A8J8NS65</accession>
<sequence length="519" mass="60016">MPNLVNCSIHPKEKAMYICMTPTCPKYEALRLYCSMCNEKIAHDHVSQLIITEVNKSDNDWKELRGNLSQMRDKVDSLTLKHKELIIILDKNLSLEGSKGDLLLLEEIETFRKLFEDIERFYNDNIYESISKCNILKLISCQPQIAQYNQRYNHLLCLNQSQQLVLWTFFAQLMPDFQLFPLIEKLDFESISMLTQIKLQQVQLSIQQLTPIQTKSTLNILDEKQEFNLEKTFFALTMELNQISNTEYGELTCSVQLYAQKVSQIRQIRGQLDAIGVCIIFINQRHKNFELKSEIDLLTQIFTTELQKQAYEIQTLKQKVEEQSEIIINHEFLINQLMEAQKSKFEVSRILTSPLHNLAMTNYFMFVGKPNFKAKLLYRASKDGFGAKDFHRQCDNKRPTLTIIKADKGHIIGGYTEEHWSSDGIDKEDTDSWVFTITHPHPFRYNGVKRAIGCIKNQGAIFGIGNDIAISDNSNANTDSYVHGTGDASFIYGSTHLLNRSGKTYFRAAEIETYLIEYE</sequence>
<reference evidence="2" key="1">
    <citation type="submission" date="2019-06" db="EMBL/GenBank/DDBJ databases">
        <authorList>
            <person name="Zheng W."/>
        </authorList>
    </citation>
    <scope>NUCLEOTIDE SEQUENCE</scope>
    <source>
        <strain evidence="2">QDHG01</strain>
    </source>
</reference>
<dbReference type="AlphaFoldDB" id="A0A8J8NS65"/>
<keyword evidence="3" id="KW-1185">Reference proteome</keyword>
<proteinExistence type="predicted"/>
<protein>
    <recommendedName>
        <fullName evidence="1">TLDc domain-containing protein</fullName>
    </recommendedName>
</protein>
<evidence type="ECO:0000313" key="2">
    <source>
        <dbReference type="EMBL" id="TNV80113.1"/>
    </source>
</evidence>
<dbReference type="Proteomes" id="UP000785679">
    <property type="component" value="Unassembled WGS sequence"/>
</dbReference>
<dbReference type="EMBL" id="RRYP01007965">
    <property type="protein sequence ID" value="TNV80113.1"/>
    <property type="molecule type" value="Genomic_DNA"/>
</dbReference>
<dbReference type="OrthoDB" id="25620at2759"/>
<feature type="domain" description="TLDc" evidence="1">
    <location>
        <begin position="349"/>
        <end position="517"/>
    </location>
</feature>
<gene>
    <name evidence="2" type="ORF">FGO68_gene4428</name>
</gene>
<evidence type="ECO:0000313" key="3">
    <source>
        <dbReference type="Proteomes" id="UP000785679"/>
    </source>
</evidence>
<organism evidence="2 3">
    <name type="scientific">Halteria grandinella</name>
    <dbReference type="NCBI Taxonomy" id="5974"/>
    <lineage>
        <taxon>Eukaryota</taxon>
        <taxon>Sar</taxon>
        <taxon>Alveolata</taxon>
        <taxon>Ciliophora</taxon>
        <taxon>Intramacronucleata</taxon>
        <taxon>Spirotrichea</taxon>
        <taxon>Stichotrichia</taxon>
        <taxon>Sporadotrichida</taxon>
        <taxon>Halteriidae</taxon>
        <taxon>Halteria</taxon>
    </lineage>
</organism>
<evidence type="ECO:0000259" key="1">
    <source>
        <dbReference type="PROSITE" id="PS51886"/>
    </source>
</evidence>